<evidence type="ECO:0000313" key="3">
    <source>
        <dbReference type="Proteomes" id="UP000248925"/>
    </source>
</evidence>
<dbReference type="AlphaFoldDB" id="A0A2W4EI52"/>
<proteinExistence type="predicted"/>
<protein>
    <submittedName>
        <fullName evidence="2">Uncharacterized protein</fullName>
    </submittedName>
</protein>
<organism evidence="2 3">
    <name type="scientific">Rhizobium tubonense</name>
    <dbReference type="NCBI Taxonomy" id="484088"/>
    <lineage>
        <taxon>Bacteria</taxon>
        <taxon>Pseudomonadati</taxon>
        <taxon>Pseudomonadota</taxon>
        <taxon>Alphaproteobacteria</taxon>
        <taxon>Hyphomicrobiales</taxon>
        <taxon>Rhizobiaceae</taxon>
        <taxon>Rhizobium/Agrobacterium group</taxon>
        <taxon>Rhizobium</taxon>
    </lineage>
</organism>
<name>A0A2W4EI52_9HYPH</name>
<evidence type="ECO:0000313" key="2">
    <source>
        <dbReference type="EMBL" id="PZM13776.1"/>
    </source>
</evidence>
<gene>
    <name evidence="2" type="ORF">CPY51_12945</name>
</gene>
<reference evidence="2 3" key="1">
    <citation type="journal article" date="2018" name="Sci. Rep.">
        <title>Rhizobium tumorigenes sp. nov., a novel plant tumorigenic bacterium isolated from cane gall tumors on thornless blackberry.</title>
        <authorList>
            <person name="Kuzmanovi N."/>
            <person name="Smalla K."/>
            <person name="Gronow S."/>
            <person name="PuBawska J."/>
        </authorList>
    </citation>
    <scope>NUCLEOTIDE SEQUENCE [LARGE SCALE GENOMIC DNA]</scope>
    <source>
        <strain evidence="2 3">CCBAU 85046</strain>
    </source>
</reference>
<comment type="caution">
    <text evidence="2">The sequence shown here is derived from an EMBL/GenBank/DDBJ whole genome shotgun (WGS) entry which is preliminary data.</text>
</comment>
<keyword evidence="1" id="KW-0472">Membrane</keyword>
<sequence length="140" mass="15132">MINPLPTRIGTKSRGFGSILLFVRSRVLDSARAKRELLVYAGCLMTFWVIGAAAASGLALTALFLVVAVMEGARNLTHWLLTRSTSKRALIARYVTGLMSLTFFGLLVGRACYIVAVVVDTAFRDGETVGLVARISNPLQ</sequence>
<evidence type="ECO:0000256" key="1">
    <source>
        <dbReference type="SAM" id="Phobius"/>
    </source>
</evidence>
<dbReference type="Proteomes" id="UP000248925">
    <property type="component" value="Unassembled WGS sequence"/>
</dbReference>
<keyword evidence="3" id="KW-1185">Reference proteome</keyword>
<feature type="transmembrane region" description="Helical" evidence="1">
    <location>
        <begin position="37"/>
        <end position="70"/>
    </location>
</feature>
<keyword evidence="1" id="KW-0812">Transmembrane</keyword>
<feature type="transmembrane region" description="Helical" evidence="1">
    <location>
        <begin position="91"/>
        <end position="116"/>
    </location>
</feature>
<keyword evidence="1" id="KW-1133">Transmembrane helix</keyword>
<dbReference type="EMBL" id="PCDP01000035">
    <property type="protein sequence ID" value="PZM13776.1"/>
    <property type="molecule type" value="Genomic_DNA"/>
</dbReference>
<accession>A0A2W4EI52</accession>